<feature type="region of interest" description="Disordered" evidence="1">
    <location>
        <begin position="398"/>
        <end position="429"/>
    </location>
</feature>
<reference evidence="2" key="3">
    <citation type="submission" date="2024-01" db="EMBL/GenBank/DDBJ databases">
        <authorList>
            <person name="Coelho M.A."/>
            <person name="David-Palma M."/>
            <person name="Shea T."/>
            <person name="Sun S."/>
            <person name="Cuomo C.A."/>
            <person name="Heitman J."/>
        </authorList>
    </citation>
    <scope>NUCLEOTIDE SEQUENCE</scope>
    <source>
        <strain evidence="2">CBS 7841</strain>
    </source>
</reference>
<dbReference type="EMBL" id="CP143787">
    <property type="protein sequence ID" value="WVN88067.1"/>
    <property type="molecule type" value="Genomic_DNA"/>
</dbReference>
<feature type="compositionally biased region" description="Basic and acidic residues" evidence="1">
    <location>
        <begin position="262"/>
        <end position="277"/>
    </location>
</feature>
<dbReference type="Proteomes" id="UP000094043">
    <property type="component" value="Chromosome 4"/>
</dbReference>
<evidence type="ECO:0000256" key="1">
    <source>
        <dbReference type="SAM" id="MobiDB-lite"/>
    </source>
</evidence>
<sequence>MMSPRSPSCYHQPSEIKSLSAKFFSTYFKPKRYVKEPQSPSLAWSKLPPPAAEIDERPSARIRRFKLWGHIAPELRVAVLDPRRRAFLARYRSFAIPPLSQPEHGLLVRSHRPFQQQPKPFLRILTAPPPLSSNERPQIPKLPKKEKKKRHEQLLEHKWVLDQEHERRFRKGMSIMMGQVLEFQETNSLTVDGKLEWDENVDAGKVLTYRDFFKAIRKDSSAIFSYFSPTEIAPVPGREEARAQVKAEEIRKKNKKKRKERRQAQKEAETQALKNKEIAASISQPPPEKTNPKEVPTKSEDLEHESLQSPHPPVQQDLKVPPSPLSPEKASNIMKIDQTQNDDMDISGLVQHLLGLEQERMKLLKEIDESNSWRFTLLTKQLEDSDLMELIQGKRLQDGTTSSHTTQEFSTLKTSRSKIRPGSFNIDDDTAVASLPTPTSPNSIVSGLASGSNTTHDSETDFISDNNGFEDHCKKQRMLMSQGEQSRMYGTLENGEMLSTLADRLAFV</sequence>
<dbReference type="GeneID" id="91087477"/>
<feature type="compositionally biased region" description="Basic and acidic residues" evidence="1">
    <location>
        <begin position="290"/>
        <end position="306"/>
    </location>
</feature>
<feature type="region of interest" description="Disordered" evidence="1">
    <location>
        <begin position="127"/>
        <end position="147"/>
    </location>
</feature>
<dbReference type="KEGG" id="cdep:91087477"/>
<gene>
    <name evidence="2" type="ORF">L203_103266</name>
</gene>
<keyword evidence="3" id="KW-1185">Reference proteome</keyword>
<dbReference type="RefSeq" id="XP_066068767.1">
    <property type="nucleotide sequence ID" value="XM_066212670.1"/>
</dbReference>
<protein>
    <submittedName>
        <fullName evidence="2">Uncharacterized protein</fullName>
    </submittedName>
</protein>
<evidence type="ECO:0000313" key="2">
    <source>
        <dbReference type="EMBL" id="WVN88067.1"/>
    </source>
</evidence>
<reference evidence="2" key="2">
    <citation type="journal article" date="2022" name="Elife">
        <title>Obligate sexual reproduction of a homothallic fungus closely related to the Cryptococcus pathogenic species complex.</title>
        <authorList>
            <person name="Passer A.R."/>
            <person name="Clancey S.A."/>
            <person name="Shea T."/>
            <person name="David-Palma M."/>
            <person name="Averette A.F."/>
            <person name="Boekhout T."/>
            <person name="Porcel B.M."/>
            <person name="Nowrousian M."/>
            <person name="Cuomo C.A."/>
            <person name="Sun S."/>
            <person name="Heitman J."/>
            <person name="Coelho M.A."/>
        </authorList>
    </citation>
    <scope>NUCLEOTIDE SEQUENCE</scope>
    <source>
        <strain evidence="2">CBS 7841</strain>
    </source>
</reference>
<name>A0AAJ8M1X3_9TREE</name>
<accession>A0AAJ8M1X3</accession>
<feature type="region of interest" description="Disordered" evidence="1">
    <location>
        <begin position="243"/>
        <end position="329"/>
    </location>
</feature>
<reference evidence="2" key="1">
    <citation type="submission" date="2016-06" db="EMBL/GenBank/DDBJ databases">
        <authorList>
            <person name="Cuomo C."/>
            <person name="Litvintseva A."/>
            <person name="Heitman J."/>
            <person name="Chen Y."/>
            <person name="Sun S."/>
            <person name="Springer D."/>
            <person name="Dromer F."/>
            <person name="Young S."/>
            <person name="Zeng Q."/>
            <person name="Chapman S."/>
            <person name="Gujja S."/>
            <person name="Saif S."/>
            <person name="Birren B."/>
        </authorList>
    </citation>
    <scope>NUCLEOTIDE SEQUENCE</scope>
    <source>
        <strain evidence="2">CBS 7841</strain>
    </source>
</reference>
<proteinExistence type="predicted"/>
<dbReference type="AlphaFoldDB" id="A0AAJ8M1X3"/>
<feature type="compositionally biased region" description="Polar residues" evidence="1">
    <location>
        <begin position="398"/>
        <end position="414"/>
    </location>
</feature>
<feature type="compositionally biased region" description="Basic residues" evidence="1">
    <location>
        <begin position="252"/>
        <end position="261"/>
    </location>
</feature>
<evidence type="ECO:0000313" key="3">
    <source>
        <dbReference type="Proteomes" id="UP000094043"/>
    </source>
</evidence>
<organism evidence="2 3">
    <name type="scientific">Cryptococcus depauperatus CBS 7841</name>
    <dbReference type="NCBI Taxonomy" id="1295531"/>
    <lineage>
        <taxon>Eukaryota</taxon>
        <taxon>Fungi</taxon>
        <taxon>Dikarya</taxon>
        <taxon>Basidiomycota</taxon>
        <taxon>Agaricomycotina</taxon>
        <taxon>Tremellomycetes</taxon>
        <taxon>Tremellales</taxon>
        <taxon>Cryptococcaceae</taxon>
        <taxon>Cryptococcus</taxon>
    </lineage>
</organism>